<evidence type="ECO:0000256" key="1">
    <source>
        <dbReference type="SAM" id="MobiDB-lite"/>
    </source>
</evidence>
<organism evidence="2 3">
    <name type="scientific">Vitis vinifera</name>
    <name type="common">Grape</name>
    <dbReference type="NCBI Taxonomy" id="29760"/>
    <lineage>
        <taxon>Eukaryota</taxon>
        <taxon>Viridiplantae</taxon>
        <taxon>Streptophyta</taxon>
        <taxon>Embryophyta</taxon>
        <taxon>Tracheophyta</taxon>
        <taxon>Spermatophyta</taxon>
        <taxon>Magnoliopsida</taxon>
        <taxon>eudicotyledons</taxon>
        <taxon>Gunneridae</taxon>
        <taxon>Pentapetalae</taxon>
        <taxon>rosids</taxon>
        <taxon>Vitales</taxon>
        <taxon>Vitaceae</taxon>
        <taxon>Viteae</taxon>
        <taxon>Vitis</taxon>
    </lineage>
</organism>
<name>A0A438HPQ5_VITVI</name>
<proteinExistence type="predicted"/>
<sequence>MHATLDRARRGIDHLFNLKQNSGEPVRQFIHRFVNEMVQVEKCDQRTTVIAFRKALPPGSSLLRSLAKSELDTMKVLLSKANKYTNMEDELGNTEGKSKISQVDQAQ</sequence>
<evidence type="ECO:0008006" key="4">
    <source>
        <dbReference type="Google" id="ProtNLM"/>
    </source>
</evidence>
<accession>A0A438HPQ5</accession>
<dbReference type="EMBL" id="QGNW01000194">
    <property type="protein sequence ID" value="RVW86441.1"/>
    <property type="molecule type" value="Genomic_DNA"/>
</dbReference>
<feature type="region of interest" description="Disordered" evidence="1">
    <location>
        <begin position="87"/>
        <end position="107"/>
    </location>
</feature>
<evidence type="ECO:0000313" key="3">
    <source>
        <dbReference type="Proteomes" id="UP000288805"/>
    </source>
</evidence>
<evidence type="ECO:0000313" key="2">
    <source>
        <dbReference type="EMBL" id="RVW86441.1"/>
    </source>
</evidence>
<dbReference type="AlphaFoldDB" id="A0A438HPQ5"/>
<reference evidence="2 3" key="1">
    <citation type="journal article" date="2018" name="PLoS Genet.">
        <title>Population sequencing reveals clonal diversity and ancestral inbreeding in the grapevine cultivar Chardonnay.</title>
        <authorList>
            <person name="Roach M.J."/>
            <person name="Johnson D.L."/>
            <person name="Bohlmann J."/>
            <person name="van Vuuren H.J."/>
            <person name="Jones S.J."/>
            <person name="Pretorius I.S."/>
            <person name="Schmidt S.A."/>
            <person name="Borneman A.R."/>
        </authorList>
    </citation>
    <scope>NUCLEOTIDE SEQUENCE [LARGE SCALE GENOMIC DNA]</scope>
    <source>
        <strain evidence="3">cv. Chardonnay</strain>
        <tissue evidence="2">Leaf</tissue>
    </source>
</reference>
<dbReference type="Proteomes" id="UP000288805">
    <property type="component" value="Unassembled WGS sequence"/>
</dbReference>
<comment type="caution">
    <text evidence="2">The sequence shown here is derived from an EMBL/GenBank/DDBJ whole genome shotgun (WGS) entry which is preliminary data.</text>
</comment>
<protein>
    <recommendedName>
        <fullName evidence="4">Retrotransposon gag domain-containing protein</fullName>
    </recommendedName>
</protein>
<gene>
    <name evidence="2" type="ORF">CK203_035509</name>
</gene>